<dbReference type="InterPro" id="IPR057887">
    <property type="entry name" value="IQUB_helical"/>
</dbReference>
<evidence type="ECO:0000313" key="4">
    <source>
        <dbReference type="EMBL" id="EMP32601.1"/>
    </source>
</evidence>
<evidence type="ECO:0000256" key="2">
    <source>
        <dbReference type="SAM" id="MobiDB-lite"/>
    </source>
</evidence>
<dbReference type="PROSITE" id="PS50053">
    <property type="entry name" value="UBIQUITIN_2"/>
    <property type="match status" value="1"/>
</dbReference>
<dbReference type="Gene3D" id="3.10.20.90">
    <property type="entry name" value="Phosphatidylinositol 3-kinase Catalytic Subunit, Chain A, domain 1"/>
    <property type="match status" value="1"/>
</dbReference>
<evidence type="ECO:0000259" key="3">
    <source>
        <dbReference type="PROSITE" id="PS50053"/>
    </source>
</evidence>
<feature type="compositionally biased region" description="Basic and acidic residues" evidence="2">
    <location>
        <begin position="1"/>
        <end position="31"/>
    </location>
</feature>
<dbReference type="EMBL" id="KB539685">
    <property type="protein sequence ID" value="EMP32601.1"/>
    <property type="molecule type" value="Genomic_DNA"/>
</dbReference>
<name>M7B3W7_CHEMY</name>
<dbReference type="STRING" id="8469.M7B3W7"/>
<dbReference type="PANTHER" id="PTHR21074">
    <property type="entry name" value="IQ AND UBIQUITIN-LIKE DOMAIN-CONTAINING PROTEIN"/>
    <property type="match status" value="1"/>
</dbReference>
<sequence length="879" mass="101423">MADPKEVVDSYSEVDKTEASDTEKQMIEHTQIKPQAEDDTETDHISTAETSILLKARTDASQSNEDGLQKEQEPAPEACGQEQEPTPKARGQEPELEPAPESRGKEPEQEPAPEVHGQEPAFEEQEQTSVEGRELALEEQEQTSIEGQELVLEQENDLAVGNQEELLGKGEQGVSEPTAPLTEITEEISQITTETFAKLLAAEIYNLGRKQREALESERSLAEVMTNATATVKILLVPEIQMITMAFNIDQTVRKLKQCFASQLKVPPDVLQVVFQGRLIEDSETLMDIGVRPHGTIQIEMFSLDPEQYPIKAIKLQQDYNMPDVITVRVQTDSDTFQDVAVEIERPTYRKPFLGGFKHSVTGVEFHNAGSQTVPKKRRDKGIKLFCRETQTVVEKNKRQQTRNTTSTQMTKIGLYVSNMTDKLIEPRTYFTAEEYHKHRLDAVIVIQTYFRRWHAINVVQKLREEKRLRLEWEAQEELRKKREKEERLRREHERRLNPKTKEDFELLYHALESWRQEEIERINSTLAGAERKAALCALLEQETQLIASIGRHKLNADEENQQKAVLFFLDKCAEPKRWKAYDGKMTEMDTQFTLRARELLEIYRSISMKDLPKDERLDVLLTLKHTVKEHECKLTHEIVELIDREADLMMRGVKECNLEGLRKRICTLFLQYIKTPIFNPEVTRVLKVPPDPLKLYKNIYFCHGCKCYLPSTEFSVPANSRTVGRCHRCCKLDNEARRREAFLKYKLMLKNLRKSEADYQDDAKIAYIVQCLNFNRKYNNNSRTCYEMEETYFESEGGDETNLRKAKETSQSYTNPSGIMALVWLFYSLAVLLQLALSVDHVPMLLWSTHRLNDISTKAFAANVLFFLLPHANGVKVQ</sequence>
<dbReference type="eggNOG" id="ENOG502QRQT">
    <property type="taxonomic scope" value="Eukaryota"/>
</dbReference>
<evidence type="ECO:0000256" key="1">
    <source>
        <dbReference type="SAM" id="Coils"/>
    </source>
</evidence>
<gene>
    <name evidence="4" type="ORF">UY3_10247</name>
</gene>
<dbReference type="PANTHER" id="PTHR21074:SF0">
    <property type="entry name" value="IQ AND UBIQUITIN-LIKE DOMAIN-CONTAINING PROTEIN"/>
    <property type="match status" value="1"/>
</dbReference>
<dbReference type="Pfam" id="PF25805">
    <property type="entry name" value="IQUB"/>
    <property type="match status" value="1"/>
</dbReference>
<feature type="region of interest" description="Disordered" evidence="2">
    <location>
        <begin position="1"/>
        <end position="143"/>
    </location>
</feature>
<reference evidence="5" key="1">
    <citation type="journal article" date="2013" name="Nat. Genet.">
        <title>The draft genomes of soft-shell turtle and green sea turtle yield insights into the development and evolution of the turtle-specific body plan.</title>
        <authorList>
            <person name="Wang Z."/>
            <person name="Pascual-Anaya J."/>
            <person name="Zadissa A."/>
            <person name="Li W."/>
            <person name="Niimura Y."/>
            <person name="Huang Z."/>
            <person name="Li C."/>
            <person name="White S."/>
            <person name="Xiong Z."/>
            <person name="Fang D."/>
            <person name="Wang B."/>
            <person name="Ming Y."/>
            <person name="Chen Y."/>
            <person name="Zheng Y."/>
            <person name="Kuraku S."/>
            <person name="Pignatelli M."/>
            <person name="Herrero J."/>
            <person name="Beal K."/>
            <person name="Nozawa M."/>
            <person name="Li Q."/>
            <person name="Wang J."/>
            <person name="Zhang H."/>
            <person name="Yu L."/>
            <person name="Shigenobu S."/>
            <person name="Wang J."/>
            <person name="Liu J."/>
            <person name="Flicek P."/>
            <person name="Searle S."/>
            <person name="Wang J."/>
            <person name="Kuratani S."/>
            <person name="Yin Y."/>
            <person name="Aken B."/>
            <person name="Zhang G."/>
            <person name="Irie N."/>
        </authorList>
    </citation>
    <scope>NUCLEOTIDE SEQUENCE [LARGE SCALE GENOMIC DNA]</scope>
</reference>
<dbReference type="GO" id="GO:0060271">
    <property type="term" value="P:cilium assembly"/>
    <property type="evidence" value="ECO:0007669"/>
    <property type="project" value="TreeGrafter"/>
</dbReference>
<dbReference type="InterPro" id="IPR029071">
    <property type="entry name" value="Ubiquitin-like_domsf"/>
</dbReference>
<keyword evidence="1" id="KW-0175">Coiled coil</keyword>
<evidence type="ECO:0000313" key="5">
    <source>
        <dbReference type="Proteomes" id="UP000031443"/>
    </source>
</evidence>
<protein>
    <submittedName>
        <fullName evidence="4">IQ and ubiquitin-like domain-containing protein</fullName>
    </submittedName>
</protein>
<dbReference type="Pfam" id="PF00240">
    <property type="entry name" value="ubiquitin"/>
    <property type="match status" value="1"/>
</dbReference>
<feature type="coiled-coil region" evidence="1">
    <location>
        <begin position="468"/>
        <end position="496"/>
    </location>
</feature>
<dbReference type="AlphaFoldDB" id="M7B3W7"/>
<dbReference type="CDD" id="cd17061">
    <property type="entry name" value="Ubl_IQUB"/>
    <property type="match status" value="1"/>
</dbReference>
<organism evidence="4 5">
    <name type="scientific">Chelonia mydas</name>
    <name type="common">Green sea-turtle</name>
    <name type="synonym">Chelonia agassizi</name>
    <dbReference type="NCBI Taxonomy" id="8469"/>
    <lineage>
        <taxon>Eukaryota</taxon>
        <taxon>Metazoa</taxon>
        <taxon>Chordata</taxon>
        <taxon>Craniata</taxon>
        <taxon>Vertebrata</taxon>
        <taxon>Euteleostomi</taxon>
        <taxon>Archelosauria</taxon>
        <taxon>Testudinata</taxon>
        <taxon>Testudines</taxon>
        <taxon>Cryptodira</taxon>
        <taxon>Durocryptodira</taxon>
        <taxon>Americhelydia</taxon>
        <taxon>Chelonioidea</taxon>
        <taxon>Cheloniidae</taxon>
        <taxon>Chelonia</taxon>
    </lineage>
</organism>
<accession>M7B3W7</accession>
<dbReference type="InterPro" id="IPR000626">
    <property type="entry name" value="Ubiquitin-like_dom"/>
</dbReference>
<dbReference type="Proteomes" id="UP000031443">
    <property type="component" value="Unassembled WGS sequence"/>
</dbReference>
<feature type="domain" description="Ubiquitin-like" evidence="3">
    <location>
        <begin position="228"/>
        <end position="299"/>
    </location>
</feature>
<dbReference type="GO" id="GO:0031514">
    <property type="term" value="C:motile cilium"/>
    <property type="evidence" value="ECO:0007669"/>
    <property type="project" value="TreeGrafter"/>
</dbReference>
<dbReference type="GO" id="GO:0001669">
    <property type="term" value="C:acrosomal vesicle"/>
    <property type="evidence" value="ECO:0007669"/>
    <property type="project" value="TreeGrafter"/>
</dbReference>
<keyword evidence="5" id="KW-1185">Reference proteome</keyword>
<dbReference type="GO" id="GO:0030317">
    <property type="term" value="P:flagellated sperm motility"/>
    <property type="evidence" value="ECO:0007669"/>
    <property type="project" value="TreeGrafter"/>
</dbReference>
<dbReference type="SUPFAM" id="SSF54236">
    <property type="entry name" value="Ubiquitin-like"/>
    <property type="match status" value="1"/>
</dbReference>
<dbReference type="InterPro" id="IPR037695">
    <property type="entry name" value="IQUB"/>
</dbReference>
<proteinExistence type="predicted"/>